<accession>A0ABD7CRA1</accession>
<evidence type="ECO:0000313" key="2">
    <source>
        <dbReference type="Proteomes" id="UP000663464"/>
    </source>
</evidence>
<dbReference type="Proteomes" id="UP000663464">
    <property type="component" value="Chromosome"/>
</dbReference>
<dbReference type="AlphaFoldDB" id="A0ABD7CRA1"/>
<dbReference type="EMBL" id="CP069280">
    <property type="protein sequence ID" value="QRI55430.1"/>
    <property type="molecule type" value="Genomic_DNA"/>
</dbReference>
<protein>
    <submittedName>
        <fullName evidence="1">Uncharacterized protein</fullName>
    </submittedName>
</protein>
<proteinExistence type="predicted"/>
<gene>
    <name evidence="1" type="ORF">JQS73_13645</name>
</gene>
<reference evidence="1 2" key="1">
    <citation type="journal article" date="2014" name="J. Infect. Dis.">
        <title>Molecular characterization of a novel botulinum neurotoxin type H gene.</title>
        <authorList>
            <person name="Dover N."/>
            <person name="Barash J.R."/>
            <person name="Hill K.K."/>
            <person name="Xie G."/>
            <person name="Arnon S.S."/>
        </authorList>
    </citation>
    <scope>NUCLEOTIDE SEQUENCE [LARGE SCALE GENOMIC DNA]</scope>
    <source>
        <strain evidence="1 2">IBCA10-7060</strain>
    </source>
</reference>
<evidence type="ECO:0000313" key="1">
    <source>
        <dbReference type="EMBL" id="QRI55430.1"/>
    </source>
</evidence>
<sequence>MFPQKEEVQNKSVDRKKKKKYCKNFKKRNNGLCKHCMECKVDIIVSCIRECEVGGIGEDRKNIKNTAT</sequence>
<organism evidence="1 2">
    <name type="scientific">Clostridium botulinum</name>
    <dbReference type="NCBI Taxonomy" id="1491"/>
    <lineage>
        <taxon>Bacteria</taxon>
        <taxon>Bacillati</taxon>
        <taxon>Bacillota</taxon>
        <taxon>Clostridia</taxon>
        <taxon>Eubacteriales</taxon>
        <taxon>Clostridiaceae</taxon>
        <taxon>Clostridium</taxon>
    </lineage>
</organism>
<name>A0ABD7CRA1_CLOBO</name>